<dbReference type="InterPro" id="IPR000477">
    <property type="entry name" value="RT_dom"/>
</dbReference>
<keyword evidence="3" id="KW-1185">Reference proteome</keyword>
<dbReference type="OrthoDB" id="1932527at2759"/>
<feature type="domain" description="Reverse transcriptase" evidence="1">
    <location>
        <begin position="1"/>
        <end position="135"/>
    </location>
</feature>
<evidence type="ECO:0000313" key="3">
    <source>
        <dbReference type="Proteomes" id="UP001153555"/>
    </source>
</evidence>
<name>A0A9N7MHP5_STRHE</name>
<proteinExistence type="predicted"/>
<accession>A0A9N7MHP5</accession>
<dbReference type="AlphaFoldDB" id="A0A9N7MHP5"/>
<evidence type="ECO:0000313" key="2">
    <source>
        <dbReference type="EMBL" id="CAA0806859.1"/>
    </source>
</evidence>
<dbReference type="Pfam" id="PF00078">
    <property type="entry name" value="RVT_1"/>
    <property type="match status" value="1"/>
</dbReference>
<gene>
    <name evidence="2" type="ORF">SHERM_09740</name>
</gene>
<dbReference type="Proteomes" id="UP001153555">
    <property type="component" value="Unassembled WGS sequence"/>
</dbReference>
<dbReference type="PROSITE" id="PS50878">
    <property type="entry name" value="RT_POL"/>
    <property type="match status" value="1"/>
</dbReference>
<sequence>MQILWNGVPSEEFRPSRGIRQGDPISPYLFVLCIERLAHAIQNAVHEEKWKPISVGRGRVQIPYLLFADDLLLFLEASVDQEGRTLLDLMGFTMVEDLGTYLGVPIIHGRTKNNTYERIIERAEKRLSGWKANSLSVAGRVVLNQSVVSSLPYFTMQSVRLPNSICEGLESDVGNFSGEARGTNVNLA</sequence>
<protein>
    <submittedName>
        <fullName evidence="2">Uncharacterized mitochondrial protein AtMg01250</fullName>
    </submittedName>
</protein>
<comment type="caution">
    <text evidence="2">The sequence shown here is derived from an EMBL/GenBank/DDBJ whole genome shotgun (WGS) entry which is preliminary data.</text>
</comment>
<evidence type="ECO:0000259" key="1">
    <source>
        <dbReference type="PROSITE" id="PS50878"/>
    </source>
</evidence>
<dbReference type="PANTHER" id="PTHR33116:SF78">
    <property type="entry name" value="OS12G0587133 PROTEIN"/>
    <property type="match status" value="1"/>
</dbReference>
<reference evidence="2" key="1">
    <citation type="submission" date="2019-12" db="EMBL/GenBank/DDBJ databases">
        <authorList>
            <person name="Scholes J."/>
        </authorList>
    </citation>
    <scope>NUCLEOTIDE SEQUENCE</scope>
</reference>
<dbReference type="EMBL" id="CACSLK010000984">
    <property type="protein sequence ID" value="CAA0806859.1"/>
    <property type="molecule type" value="Genomic_DNA"/>
</dbReference>
<dbReference type="PANTHER" id="PTHR33116">
    <property type="entry name" value="REVERSE TRANSCRIPTASE ZINC-BINDING DOMAIN-CONTAINING PROTEIN-RELATED-RELATED"/>
    <property type="match status" value="1"/>
</dbReference>
<organism evidence="2 3">
    <name type="scientific">Striga hermonthica</name>
    <name type="common">Purple witchweed</name>
    <name type="synonym">Buchnera hermonthica</name>
    <dbReference type="NCBI Taxonomy" id="68872"/>
    <lineage>
        <taxon>Eukaryota</taxon>
        <taxon>Viridiplantae</taxon>
        <taxon>Streptophyta</taxon>
        <taxon>Embryophyta</taxon>
        <taxon>Tracheophyta</taxon>
        <taxon>Spermatophyta</taxon>
        <taxon>Magnoliopsida</taxon>
        <taxon>eudicotyledons</taxon>
        <taxon>Gunneridae</taxon>
        <taxon>Pentapetalae</taxon>
        <taxon>asterids</taxon>
        <taxon>lamiids</taxon>
        <taxon>Lamiales</taxon>
        <taxon>Orobanchaceae</taxon>
        <taxon>Buchnereae</taxon>
        <taxon>Striga</taxon>
    </lineage>
</organism>